<organism evidence="1 2">
    <name type="scientific">Proteus phage Saba</name>
    <dbReference type="NCBI Taxonomy" id="2596672"/>
    <lineage>
        <taxon>Viruses</taxon>
        <taxon>Duplodnaviria</taxon>
        <taxon>Heunggongvirae</taxon>
        <taxon>Uroviricota</taxon>
        <taxon>Caudoviricetes</taxon>
        <taxon>Casjensviridae</taxon>
        <taxon>Cenphatecvirus</taxon>
        <taxon>Cenphatecvirus saba</taxon>
    </lineage>
</organism>
<dbReference type="Pfam" id="PF23789">
    <property type="entry name" value="Pre_tape_measure"/>
    <property type="match status" value="1"/>
</dbReference>
<gene>
    <name evidence="1" type="ORF">CPT_Saba_054</name>
</gene>
<protein>
    <submittedName>
        <fullName evidence="1">Tail assembly chaperone</fullName>
    </submittedName>
</protein>
<name>A0A5B9N5F6_9CAUD</name>
<keyword evidence="2" id="KW-1185">Reference proteome</keyword>
<reference evidence="2" key="1">
    <citation type="submission" date="2019-06" db="EMBL/GenBank/DDBJ databases">
        <title>The Complete Genome of Proteus mirabilis Siphophage Saba.</title>
        <authorList>
            <person name="Nyugen J."/>
            <person name="Harb L."/>
            <person name="Moreland R."/>
            <person name="Liu M."/>
            <person name="Ramsey J."/>
        </authorList>
    </citation>
    <scope>NUCLEOTIDE SEQUENCE [LARGE SCALE GENOMIC DNA]</scope>
</reference>
<proteinExistence type="predicted"/>
<sequence length="229" mass="24957">MALSDFKPLKEKIIVNEDCSVEVRGLSLSDISNLVALHAQDLDGVYELYHEVSLGKEFNGIILGELIFKLIASAPGLVSSIIAMSSDEPEAVDAAALLPIMSQYEIIQAVFKLTFSDLATLKKGRSGRDGKSGRSSSRSEEEQEKGLDFFVAYVDKYRRHVSLLLANGHASARQYPLGMVQAEAEIVTERINRQMVSESLLMQACVGTVLGGKEGIKAYQKMIKGLTDG</sequence>
<accession>A0A5B9N5F6</accession>
<dbReference type="InterPro" id="IPR057378">
    <property type="entry name" value="Pre_tape_measure"/>
</dbReference>
<dbReference type="EMBL" id="MN062188">
    <property type="protein sequence ID" value="QEG09427.1"/>
    <property type="molecule type" value="Genomic_DNA"/>
</dbReference>
<evidence type="ECO:0000313" key="1">
    <source>
        <dbReference type="EMBL" id="QEG09427.1"/>
    </source>
</evidence>
<dbReference type="Proteomes" id="UP000322840">
    <property type="component" value="Segment"/>
</dbReference>
<evidence type="ECO:0000313" key="2">
    <source>
        <dbReference type="Proteomes" id="UP000322840"/>
    </source>
</evidence>